<dbReference type="PANTHER" id="PTHR31885">
    <property type="entry name" value="GH04784P"/>
    <property type="match status" value="1"/>
</dbReference>
<sequence length="216" mass="22624">MSLTSLSTTRRRLTGYWASATIHLIAVAFDLRVLRMASKAALMPALASWVRAQQGPPLLVAALLASAVGDLLMEVDLILPAMAMFAAAHACYIAEFTQGTSRRSLVIPAAYGVLGLATMVALWPGLGSYRAPVTAYAIMLLATAVTSLWYGGRAGLGGALFLASDTLIAARLAGHDFPLRAFLLKTAYGTGQYQIALGLTGPTAILRRSGGCPLEA</sequence>
<evidence type="ECO:0000313" key="7">
    <source>
        <dbReference type="EMBL" id="TDD26770.1"/>
    </source>
</evidence>
<dbReference type="GO" id="GO:0016787">
    <property type="term" value="F:hydrolase activity"/>
    <property type="evidence" value="ECO:0007669"/>
    <property type="project" value="TreeGrafter"/>
</dbReference>
<evidence type="ECO:0000256" key="6">
    <source>
        <dbReference type="SAM" id="Phobius"/>
    </source>
</evidence>
<keyword evidence="4 6" id="KW-1133">Transmembrane helix</keyword>
<comment type="similarity">
    <text evidence="2">Belongs to the TMEM86 family.</text>
</comment>
<accession>A0A4R4X8G9</accession>
<protein>
    <submittedName>
        <fullName evidence="7">Lysoplasmalogenase</fullName>
    </submittedName>
</protein>
<dbReference type="InterPro" id="IPR012506">
    <property type="entry name" value="TMEM86B-like"/>
</dbReference>
<keyword evidence="3 6" id="KW-0812">Transmembrane</keyword>
<dbReference type="GO" id="GO:0016020">
    <property type="term" value="C:membrane"/>
    <property type="evidence" value="ECO:0007669"/>
    <property type="project" value="UniProtKB-SubCell"/>
</dbReference>
<dbReference type="AlphaFoldDB" id="A0A4R4X8G9"/>
<proteinExistence type="inferred from homology"/>
<feature type="transmembrane region" description="Helical" evidence="6">
    <location>
        <begin position="133"/>
        <end position="151"/>
    </location>
</feature>
<comment type="subcellular location">
    <subcellularLocation>
        <location evidence="1">Membrane</location>
        <topology evidence="1">Multi-pass membrane protein</topology>
    </subcellularLocation>
</comment>
<dbReference type="Proteomes" id="UP000295172">
    <property type="component" value="Unassembled WGS sequence"/>
</dbReference>
<organism evidence="7 8">
    <name type="scientific">Kribbella turkmenica</name>
    <dbReference type="NCBI Taxonomy" id="2530375"/>
    <lineage>
        <taxon>Bacteria</taxon>
        <taxon>Bacillati</taxon>
        <taxon>Actinomycetota</taxon>
        <taxon>Actinomycetes</taxon>
        <taxon>Propionibacteriales</taxon>
        <taxon>Kribbellaceae</taxon>
        <taxon>Kribbella</taxon>
    </lineage>
</organism>
<name>A0A4R4X8G9_9ACTN</name>
<feature type="transmembrane region" description="Helical" evidence="6">
    <location>
        <begin position="15"/>
        <end position="34"/>
    </location>
</feature>
<evidence type="ECO:0000256" key="3">
    <source>
        <dbReference type="ARBA" id="ARBA00022692"/>
    </source>
</evidence>
<evidence type="ECO:0000256" key="4">
    <source>
        <dbReference type="ARBA" id="ARBA00022989"/>
    </source>
</evidence>
<evidence type="ECO:0000313" key="8">
    <source>
        <dbReference type="Proteomes" id="UP000295172"/>
    </source>
</evidence>
<comment type="caution">
    <text evidence="7">The sequence shown here is derived from an EMBL/GenBank/DDBJ whole genome shotgun (WGS) entry which is preliminary data.</text>
</comment>
<dbReference type="EMBL" id="SMKR01000043">
    <property type="protein sequence ID" value="TDD26770.1"/>
    <property type="molecule type" value="Genomic_DNA"/>
</dbReference>
<keyword evidence="5 6" id="KW-0472">Membrane</keyword>
<dbReference type="PANTHER" id="PTHR31885:SF6">
    <property type="entry name" value="GH04784P"/>
    <property type="match status" value="1"/>
</dbReference>
<evidence type="ECO:0000256" key="5">
    <source>
        <dbReference type="ARBA" id="ARBA00023136"/>
    </source>
</evidence>
<gene>
    <name evidence="7" type="ORF">E1218_12470</name>
</gene>
<evidence type="ECO:0000256" key="1">
    <source>
        <dbReference type="ARBA" id="ARBA00004141"/>
    </source>
</evidence>
<dbReference type="Pfam" id="PF07947">
    <property type="entry name" value="YhhN"/>
    <property type="match status" value="1"/>
</dbReference>
<feature type="transmembrane region" description="Helical" evidence="6">
    <location>
        <begin position="106"/>
        <end position="127"/>
    </location>
</feature>
<feature type="transmembrane region" description="Helical" evidence="6">
    <location>
        <begin position="78"/>
        <end position="94"/>
    </location>
</feature>
<dbReference type="RefSeq" id="WP_132319487.1">
    <property type="nucleotide sequence ID" value="NZ_SMKR01000043.1"/>
</dbReference>
<dbReference type="OrthoDB" id="4227931at2"/>
<reference evidence="7 8" key="1">
    <citation type="submission" date="2019-02" db="EMBL/GenBank/DDBJ databases">
        <title>Draft genome sequences of novel Actinobacteria.</title>
        <authorList>
            <person name="Sahin N."/>
            <person name="Ay H."/>
            <person name="Saygin H."/>
        </authorList>
    </citation>
    <scope>NUCLEOTIDE SEQUENCE [LARGE SCALE GENOMIC DNA]</scope>
    <source>
        <strain evidence="7 8">16K104</strain>
    </source>
</reference>
<keyword evidence="8" id="KW-1185">Reference proteome</keyword>
<evidence type="ECO:0000256" key="2">
    <source>
        <dbReference type="ARBA" id="ARBA00007375"/>
    </source>
</evidence>